<protein>
    <submittedName>
        <fullName evidence="2">DUF262 domain-containing protein</fullName>
    </submittedName>
</protein>
<dbReference type="PANTHER" id="PTHR35149:SF2">
    <property type="entry name" value="DUF262 DOMAIN-CONTAINING PROTEIN"/>
    <property type="match status" value="1"/>
</dbReference>
<dbReference type="RefSeq" id="WP_205105529.1">
    <property type="nucleotide sequence ID" value="NZ_JACJJG010000073.1"/>
</dbReference>
<comment type="caution">
    <text evidence="2">The sequence shown here is derived from an EMBL/GenBank/DDBJ whole genome shotgun (WGS) entry which is preliminary data.</text>
</comment>
<dbReference type="Pfam" id="PF03235">
    <property type="entry name" value="GmrSD_N"/>
    <property type="match status" value="1"/>
</dbReference>
<organism evidence="2 3">
    <name type="scientific">Marseilla massiliensis</name>
    <dbReference type="NCBI Taxonomy" id="1841864"/>
    <lineage>
        <taxon>Bacteria</taxon>
        <taxon>Pseudomonadati</taxon>
        <taxon>Bacteroidota</taxon>
        <taxon>Bacteroidia</taxon>
        <taxon>Bacteroidales</taxon>
        <taxon>Prevotellaceae</taxon>
        <taxon>Marseilla</taxon>
    </lineage>
</organism>
<keyword evidence="3" id="KW-1185">Reference proteome</keyword>
<evidence type="ECO:0000313" key="3">
    <source>
        <dbReference type="Proteomes" id="UP000706891"/>
    </source>
</evidence>
<evidence type="ECO:0000313" key="2">
    <source>
        <dbReference type="EMBL" id="MBM6674363.1"/>
    </source>
</evidence>
<reference evidence="2" key="1">
    <citation type="submission" date="2020-08" db="EMBL/GenBank/DDBJ databases">
        <authorList>
            <person name="Cejkova D."/>
            <person name="Kubasova T."/>
            <person name="Jahodarova E."/>
            <person name="Rychlik I."/>
        </authorList>
    </citation>
    <scope>NUCLEOTIDE SEQUENCE</scope>
    <source>
        <strain evidence="2">An824</strain>
    </source>
</reference>
<feature type="domain" description="GmrSD restriction endonucleases N-terminal" evidence="1">
    <location>
        <begin position="18"/>
        <end position="246"/>
    </location>
</feature>
<evidence type="ECO:0000259" key="1">
    <source>
        <dbReference type="Pfam" id="PF03235"/>
    </source>
</evidence>
<dbReference type="AlphaFoldDB" id="A0A938WU19"/>
<dbReference type="InterPro" id="IPR004919">
    <property type="entry name" value="GmrSD_N"/>
</dbReference>
<dbReference type="PANTHER" id="PTHR35149">
    <property type="entry name" value="SLL5132 PROTEIN"/>
    <property type="match status" value="1"/>
</dbReference>
<dbReference type="Proteomes" id="UP000706891">
    <property type="component" value="Unassembled WGS sequence"/>
</dbReference>
<sequence>MESKMNNRPLSSGISYTISELFSGNRKIVIPDMQREYCWPSVLSVGQNCSLVTSYVRDLIRSFNDKIDSRMGLIYAYELPANHIQLCDGQQRTTTIYLLIGCLTKIISKVDEKQYRQAEDVLISEFERHDDHEPRLQYAIRESTLLFLRDLVSNYFLGEETDIKNADWYFSSYNEDHSIQNILKAIDEINSMVNENIASGLLSYILCKISFLYFDMQSRRYGEEQFVVLNTTGKPLTPSEHLKPQLIGAMKNVDNAIKKQYSDMWESWEQFFWDNRPKDDAHSNFVVDDYLNEFLRWVFICENIGKETELFRDDAKQYSGIQKVLAGSRIDIVEYYKGKDVTKLFDTIDKYKDALLFIIKNNITIDSDCSSDTDFPKYSLWDIMLKDEDAKHVIYRLTTSHCATLLPVLAYVKTKIEKEETPIVNNVIRLFRICWEIAQKNASNYDVVRLCVFIKNNGDNVLESLLNQNDNLYTESIKKSAIVRLSEGMEMNILSDYENEYWKLIHLNTVKGESGFIFNVLGDNINAISIRKIAENLRLTYERPTNQLRRALLTYTDYYQGAGWSKIGGRYCYAKDSGYFFYMFHEKNANIQVKTELLNFLRDIQNEADVDSFIERKLSPGNEPVLDKGSEEWKKLVARLYKDPHWFDYGRGRGYVAWNDSRQCGYMLTSYKVTDGSFAKIIPTSHREEIGKLCKRLNENTNSNWEIIEQWKLQRQIEKNIEGRKHLLYLEADFLSSDESLGELCYSISTRDMETWEIFNSRLLDKYPHADKDLDNPNRPYIHIGKIQGTDTDLILQTLTDILKFLHSL</sequence>
<gene>
    <name evidence="2" type="ORF">H6A34_10820</name>
</gene>
<dbReference type="EMBL" id="JACJJG010000073">
    <property type="protein sequence ID" value="MBM6674363.1"/>
    <property type="molecule type" value="Genomic_DNA"/>
</dbReference>
<reference evidence="2" key="2">
    <citation type="journal article" date="2021" name="Sci. Rep.">
        <title>The distribution of antibiotic resistance genes in chicken gut microbiota commensals.</title>
        <authorList>
            <person name="Juricova H."/>
            <person name="Matiasovicova J."/>
            <person name="Kubasova T."/>
            <person name="Cejkova D."/>
            <person name="Rychlik I."/>
        </authorList>
    </citation>
    <scope>NUCLEOTIDE SEQUENCE</scope>
    <source>
        <strain evidence="2">An824</strain>
    </source>
</reference>
<name>A0A938WU19_9BACT</name>
<proteinExistence type="predicted"/>
<accession>A0A938WU19</accession>